<evidence type="ECO:0000256" key="7">
    <source>
        <dbReference type="ARBA" id="ARBA00022723"/>
    </source>
</evidence>
<evidence type="ECO:0000259" key="19">
    <source>
        <dbReference type="PROSITE" id="PS50999"/>
    </source>
</evidence>
<comment type="subcellular location">
    <subcellularLocation>
        <location evidence="15">Cell membrane</location>
        <topology evidence="15">Multi-pass membrane protein</topology>
    </subcellularLocation>
    <subcellularLocation>
        <location evidence="2">Membrane</location>
        <topology evidence="2">Multi-pass membrane protein</topology>
    </subcellularLocation>
</comment>
<protein>
    <recommendedName>
        <fullName evidence="16">Cytochrome c oxidase subunit 2</fullName>
        <ecNumber evidence="16">7.1.1.9</ecNumber>
    </recommendedName>
</protein>
<evidence type="ECO:0000256" key="6">
    <source>
        <dbReference type="ARBA" id="ARBA00022692"/>
    </source>
</evidence>
<dbReference type="GO" id="GO:0042773">
    <property type="term" value="P:ATP synthesis coupled electron transport"/>
    <property type="evidence" value="ECO:0007669"/>
    <property type="project" value="TreeGrafter"/>
</dbReference>
<evidence type="ECO:0000313" key="20">
    <source>
        <dbReference type="EMBL" id="BAM86758.1"/>
    </source>
</evidence>
<feature type="domain" description="Cytochrome oxidase subunit II copper A binding" evidence="18">
    <location>
        <begin position="119"/>
        <end position="247"/>
    </location>
</feature>
<dbReference type="NCBIfam" id="TIGR02866">
    <property type="entry name" value="CoxB"/>
    <property type="match status" value="1"/>
</dbReference>
<evidence type="ECO:0000313" key="21">
    <source>
        <dbReference type="Proteomes" id="UP000011841"/>
    </source>
</evidence>
<dbReference type="PROSITE" id="PS00078">
    <property type="entry name" value="COX2"/>
    <property type="match status" value="1"/>
</dbReference>
<dbReference type="InterPro" id="IPR002429">
    <property type="entry name" value="CcO_II-like_C"/>
</dbReference>
<evidence type="ECO:0000256" key="8">
    <source>
        <dbReference type="ARBA" id="ARBA00022967"/>
    </source>
</evidence>
<comment type="similarity">
    <text evidence="3 15">Belongs to the cytochrome c oxidase subunit 2 family.</text>
</comment>
<keyword evidence="7 16" id="KW-0479">Metal-binding</keyword>
<dbReference type="GO" id="GO:0004129">
    <property type="term" value="F:cytochrome-c oxidase activity"/>
    <property type="evidence" value="ECO:0007669"/>
    <property type="project" value="UniProtKB-EC"/>
</dbReference>
<keyword evidence="5 15" id="KW-0679">Respiratory chain</keyword>
<reference evidence="20 21" key="1">
    <citation type="journal article" date="2013" name="Appl. Environ. Microbiol.">
        <title>Genome analysis suggests that the soil oligotrophic bacterium Agromonas oligotrophica (Bradyrhizobium oligotrophicum) is a nitrogen-fixing symbiont of Aeschynomene indica.</title>
        <authorList>
            <person name="Okubo T."/>
            <person name="Fukushima S."/>
            <person name="Itakura M."/>
            <person name="Oshima K."/>
            <person name="Longtonglang A."/>
            <person name="Teaumroong N."/>
            <person name="Mitsui H."/>
            <person name="Hattori M."/>
            <person name="Hattori R."/>
            <person name="Hattori T."/>
            <person name="Minamisawa K."/>
        </authorList>
    </citation>
    <scope>NUCLEOTIDE SEQUENCE [LARGE SCALE GENOMIC DNA]</scope>
    <source>
        <strain evidence="20 21">S58</strain>
    </source>
</reference>
<dbReference type="InterPro" id="IPR036257">
    <property type="entry name" value="Cyt_c_oxidase_su2_TM_sf"/>
</dbReference>
<name>M4Z0Z1_9BRAD</name>
<dbReference type="PROSITE" id="PS50999">
    <property type="entry name" value="COX2_TM"/>
    <property type="match status" value="1"/>
</dbReference>
<dbReference type="InterPro" id="IPR034210">
    <property type="entry name" value="CcO_II_C"/>
</dbReference>
<evidence type="ECO:0000256" key="15">
    <source>
        <dbReference type="RuleBase" id="RU000456"/>
    </source>
</evidence>
<dbReference type="PATRIC" id="fig|1245469.3.peg.763"/>
<dbReference type="InterPro" id="IPR014222">
    <property type="entry name" value="Cyt_c_oxidase_su2"/>
</dbReference>
<keyword evidence="8" id="KW-1278">Translocase</keyword>
<proteinExistence type="inferred from homology"/>
<dbReference type="HOGENOM" id="CLU_036876_2_0_5"/>
<evidence type="ECO:0000256" key="17">
    <source>
        <dbReference type="SAM" id="Phobius"/>
    </source>
</evidence>
<evidence type="ECO:0000259" key="18">
    <source>
        <dbReference type="PROSITE" id="PS50857"/>
    </source>
</evidence>
<evidence type="ECO:0000256" key="3">
    <source>
        <dbReference type="ARBA" id="ARBA00007866"/>
    </source>
</evidence>
<evidence type="ECO:0000256" key="14">
    <source>
        <dbReference type="ARBA" id="ARBA00047816"/>
    </source>
</evidence>
<keyword evidence="6 15" id="KW-0812">Transmembrane</keyword>
<dbReference type="InterPro" id="IPR045187">
    <property type="entry name" value="CcO_II"/>
</dbReference>
<comment type="function">
    <text evidence="13 16">Subunits I and II form the functional core of the enzyme complex. Electrons originating in cytochrome c are transferred via heme a and Cu(A) to the binuclear center formed by heme a3 and Cu(B).</text>
</comment>
<evidence type="ECO:0000256" key="11">
    <source>
        <dbReference type="ARBA" id="ARBA00023008"/>
    </source>
</evidence>
<dbReference type="InterPro" id="IPR011759">
    <property type="entry name" value="Cyt_c_oxidase_su2_TM_dom"/>
</dbReference>
<dbReference type="GO" id="GO:0005886">
    <property type="term" value="C:plasma membrane"/>
    <property type="evidence" value="ECO:0007669"/>
    <property type="project" value="UniProtKB-SubCell"/>
</dbReference>
<sequence>MLGLAVAGMTLVSGEQAFAETGQPAPWEYKLQEAATPVMENITWFHGLLLTIITIITLFVLALLVAVVVKFNARANPVPSRTTHNTLIEVAWTLIPVLILVMIAVPSFRLLFLELDVPNADITIKATGKQWYWSYAYPDNGKFEFDSLLAQDKQPRLLAVDNEMVVPVNKVIRVQTTGADVIHSWAIPSFGVKIDAIPGRLNETWFKATKVGMYYGQCSELCGKDHAYMPIAVRVVSDQEFTAWVEDAKKKYASAPTSTYASAAGVSQ</sequence>
<comment type="cofactor">
    <cofactor evidence="1">
        <name>heme</name>
        <dbReference type="ChEBI" id="CHEBI:30413"/>
    </cofactor>
</comment>
<dbReference type="Proteomes" id="UP000011841">
    <property type="component" value="Chromosome"/>
</dbReference>
<evidence type="ECO:0000256" key="10">
    <source>
        <dbReference type="ARBA" id="ARBA00022989"/>
    </source>
</evidence>
<dbReference type="SUPFAM" id="SSF49503">
    <property type="entry name" value="Cupredoxins"/>
    <property type="match status" value="1"/>
</dbReference>
<dbReference type="Gene3D" id="2.60.40.420">
    <property type="entry name" value="Cupredoxins - blue copper proteins"/>
    <property type="match status" value="1"/>
</dbReference>
<dbReference type="PANTHER" id="PTHR22888:SF9">
    <property type="entry name" value="CYTOCHROME C OXIDASE SUBUNIT 2"/>
    <property type="match status" value="1"/>
</dbReference>
<keyword evidence="10 17" id="KW-1133">Transmembrane helix</keyword>
<dbReference type="PRINTS" id="PR01166">
    <property type="entry name" value="CYCOXIDASEII"/>
</dbReference>
<evidence type="ECO:0000256" key="2">
    <source>
        <dbReference type="ARBA" id="ARBA00004141"/>
    </source>
</evidence>
<dbReference type="PROSITE" id="PS50857">
    <property type="entry name" value="COX2_CUA"/>
    <property type="match status" value="1"/>
</dbReference>
<keyword evidence="21" id="KW-1185">Reference proteome</keyword>
<feature type="transmembrane region" description="Helical" evidence="17">
    <location>
        <begin position="90"/>
        <end position="112"/>
    </location>
</feature>
<keyword evidence="12 17" id="KW-0472">Membrane</keyword>
<dbReference type="KEGG" id="aol:S58_07450"/>
<gene>
    <name evidence="20" type="ORF">S58_07450</name>
</gene>
<evidence type="ECO:0000256" key="13">
    <source>
        <dbReference type="ARBA" id="ARBA00024688"/>
    </source>
</evidence>
<organism evidence="20 21">
    <name type="scientific">Bradyrhizobium oligotrophicum S58</name>
    <dbReference type="NCBI Taxonomy" id="1245469"/>
    <lineage>
        <taxon>Bacteria</taxon>
        <taxon>Pseudomonadati</taxon>
        <taxon>Pseudomonadota</taxon>
        <taxon>Alphaproteobacteria</taxon>
        <taxon>Hyphomicrobiales</taxon>
        <taxon>Nitrobacteraceae</taxon>
        <taxon>Bradyrhizobium</taxon>
    </lineage>
</organism>
<dbReference type="GO" id="GO:0016491">
    <property type="term" value="F:oxidoreductase activity"/>
    <property type="evidence" value="ECO:0007669"/>
    <property type="project" value="InterPro"/>
</dbReference>
<evidence type="ECO:0000256" key="1">
    <source>
        <dbReference type="ARBA" id="ARBA00001971"/>
    </source>
</evidence>
<dbReference type="FunFam" id="2.60.40.420:FF:000001">
    <property type="entry name" value="Cytochrome c oxidase subunit 2"/>
    <property type="match status" value="1"/>
</dbReference>
<dbReference type="Pfam" id="PF02790">
    <property type="entry name" value="COX2_TM"/>
    <property type="match status" value="1"/>
</dbReference>
<dbReference type="GO" id="GO:0005507">
    <property type="term" value="F:copper ion binding"/>
    <property type="evidence" value="ECO:0007669"/>
    <property type="project" value="InterPro"/>
</dbReference>
<feature type="domain" description="Cytochrome oxidase subunit II transmembrane region profile" evidence="19">
    <location>
        <begin position="23"/>
        <end position="118"/>
    </location>
</feature>
<comment type="catalytic activity">
    <reaction evidence="14 16">
        <text>4 Fe(II)-[cytochrome c] + O2 + 8 H(+)(in) = 4 Fe(III)-[cytochrome c] + 2 H2O + 4 H(+)(out)</text>
        <dbReference type="Rhea" id="RHEA:11436"/>
        <dbReference type="Rhea" id="RHEA-COMP:10350"/>
        <dbReference type="Rhea" id="RHEA-COMP:14399"/>
        <dbReference type="ChEBI" id="CHEBI:15377"/>
        <dbReference type="ChEBI" id="CHEBI:15378"/>
        <dbReference type="ChEBI" id="CHEBI:15379"/>
        <dbReference type="ChEBI" id="CHEBI:29033"/>
        <dbReference type="ChEBI" id="CHEBI:29034"/>
        <dbReference type="EC" id="7.1.1.9"/>
    </reaction>
</comment>
<evidence type="ECO:0000256" key="16">
    <source>
        <dbReference type="RuleBase" id="RU004024"/>
    </source>
</evidence>
<dbReference type="EMBL" id="AP012603">
    <property type="protein sequence ID" value="BAM86758.1"/>
    <property type="molecule type" value="Genomic_DNA"/>
</dbReference>
<dbReference type="PANTHER" id="PTHR22888">
    <property type="entry name" value="CYTOCHROME C OXIDASE, SUBUNIT II"/>
    <property type="match status" value="1"/>
</dbReference>
<evidence type="ECO:0000256" key="12">
    <source>
        <dbReference type="ARBA" id="ARBA00023136"/>
    </source>
</evidence>
<evidence type="ECO:0000256" key="5">
    <source>
        <dbReference type="ARBA" id="ARBA00022660"/>
    </source>
</evidence>
<evidence type="ECO:0000256" key="4">
    <source>
        <dbReference type="ARBA" id="ARBA00022448"/>
    </source>
</evidence>
<evidence type="ECO:0000256" key="9">
    <source>
        <dbReference type="ARBA" id="ARBA00022982"/>
    </source>
</evidence>
<comment type="cofactor">
    <cofactor evidence="16">
        <name>Cu cation</name>
        <dbReference type="ChEBI" id="CHEBI:23378"/>
    </cofactor>
    <text evidence="16">Binds a copper A center.</text>
</comment>
<dbReference type="STRING" id="1245469.S58_07450"/>
<dbReference type="Pfam" id="PF00116">
    <property type="entry name" value="COX2"/>
    <property type="match status" value="1"/>
</dbReference>
<dbReference type="Gene3D" id="1.10.287.90">
    <property type="match status" value="1"/>
</dbReference>
<dbReference type="InterPro" id="IPR008972">
    <property type="entry name" value="Cupredoxin"/>
</dbReference>
<dbReference type="AlphaFoldDB" id="M4Z0Z1"/>
<keyword evidence="4 15" id="KW-0813">Transport</keyword>
<dbReference type="InterPro" id="IPR001505">
    <property type="entry name" value="Copper_CuA"/>
</dbReference>
<dbReference type="CDD" id="cd13912">
    <property type="entry name" value="CcO_II_C"/>
    <property type="match status" value="1"/>
</dbReference>
<dbReference type="eggNOG" id="COG1622">
    <property type="taxonomic scope" value="Bacteria"/>
</dbReference>
<keyword evidence="9 15" id="KW-0249">Electron transport</keyword>
<accession>M4Z0Z1</accession>
<dbReference type="SUPFAM" id="SSF81464">
    <property type="entry name" value="Cytochrome c oxidase subunit II-like, transmembrane region"/>
    <property type="match status" value="1"/>
</dbReference>
<feature type="transmembrane region" description="Helical" evidence="17">
    <location>
        <begin position="43"/>
        <end position="69"/>
    </location>
</feature>
<dbReference type="EC" id="7.1.1.9" evidence="16"/>
<keyword evidence="11 16" id="KW-0186">Copper</keyword>